<accession>A0AAD0KR87</accession>
<dbReference type="Proteomes" id="UP000249682">
    <property type="component" value="Chromosome"/>
</dbReference>
<proteinExistence type="predicted"/>
<name>A0AAD0KR87_MYCLR</name>
<gene>
    <name evidence="1" type="ORF">DIJ64_04025</name>
</gene>
<sequence length="111" mass="11984">MLIGVVNRAFTVFVLLVEYWAQGDCGSLSNVIIGTVVVAFRIVLVGSMGEPVGWDLHDRIAVTPLTIDPCKHYSPVPYRLTILSEPVANRSASATHASIGQASRQFKTNDG</sequence>
<evidence type="ECO:0000313" key="2">
    <source>
        <dbReference type="Proteomes" id="UP000249682"/>
    </source>
</evidence>
<dbReference type="EMBL" id="CP029543">
    <property type="protein sequence ID" value="AWV47550.1"/>
    <property type="molecule type" value="Genomic_DNA"/>
</dbReference>
<organism evidence="1 2">
    <name type="scientific">Mycobacterium leprae</name>
    <dbReference type="NCBI Taxonomy" id="1769"/>
    <lineage>
        <taxon>Bacteria</taxon>
        <taxon>Bacillati</taxon>
        <taxon>Actinomycetota</taxon>
        <taxon>Actinomycetes</taxon>
        <taxon>Mycobacteriales</taxon>
        <taxon>Mycobacteriaceae</taxon>
        <taxon>Mycobacterium</taxon>
    </lineage>
</organism>
<protein>
    <submittedName>
        <fullName evidence="1">Uncharacterized protein</fullName>
    </submittedName>
</protein>
<reference evidence="1 2" key="1">
    <citation type="submission" date="2018-05" db="EMBL/GenBank/DDBJ databases">
        <title>Evolution of small genomes with special reference to Mycobacterium leprae.</title>
        <authorList>
            <person name="Mohanty P.S."/>
            <person name="Bansal A.K."/>
            <person name="Gupta U.D."/>
            <person name="Naaz F."/>
            <person name="Dwivedi V.D."/>
            <person name="Singh H."/>
            <person name="Gupta G."/>
            <person name="Sharma S."/>
            <person name="Arora M."/>
        </authorList>
    </citation>
    <scope>NUCLEOTIDE SEQUENCE [LARGE SCALE GENOMIC DNA]</scope>
    <source>
        <strain evidence="1 2">MRHRU-235-G</strain>
    </source>
</reference>
<dbReference type="AlphaFoldDB" id="A0AAD0KR87"/>
<evidence type="ECO:0000313" key="1">
    <source>
        <dbReference type="EMBL" id="AWV47550.1"/>
    </source>
</evidence>